<dbReference type="Proteomes" id="UP000193689">
    <property type="component" value="Unassembled WGS sequence"/>
</dbReference>
<proteinExistence type="predicted"/>
<protein>
    <submittedName>
        <fullName evidence="2">Uncharacterized protein</fullName>
    </submittedName>
</protein>
<organism evidence="2 3">
    <name type="scientific">Pseudomassariella vexata</name>
    <dbReference type="NCBI Taxonomy" id="1141098"/>
    <lineage>
        <taxon>Eukaryota</taxon>
        <taxon>Fungi</taxon>
        <taxon>Dikarya</taxon>
        <taxon>Ascomycota</taxon>
        <taxon>Pezizomycotina</taxon>
        <taxon>Sordariomycetes</taxon>
        <taxon>Xylariomycetidae</taxon>
        <taxon>Amphisphaeriales</taxon>
        <taxon>Pseudomassariaceae</taxon>
        <taxon>Pseudomassariella</taxon>
    </lineage>
</organism>
<evidence type="ECO:0000313" key="3">
    <source>
        <dbReference type="Proteomes" id="UP000193689"/>
    </source>
</evidence>
<feature type="compositionally biased region" description="Basic and acidic residues" evidence="1">
    <location>
        <begin position="101"/>
        <end position="114"/>
    </location>
</feature>
<keyword evidence="3" id="KW-1185">Reference proteome</keyword>
<dbReference type="InParanoid" id="A0A1Y2DYV9"/>
<name>A0A1Y2DYV9_9PEZI</name>
<reference evidence="2 3" key="1">
    <citation type="submission" date="2016-07" db="EMBL/GenBank/DDBJ databases">
        <title>Pervasive Adenine N6-methylation of Active Genes in Fungi.</title>
        <authorList>
            <consortium name="DOE Joint Genome Institute"/>
            <person name="Mondo S.J."/>
            <person name="Dannebaum R.O."/>
            <person name="Kuo R.C."/>
            <person name="Labutti K."/>
            <person name="Haridas S."/>
            <person name="Kuo A."/>
            <person name="Salamov A."/>
            <person name="Ahrendt S.R."/>
            <person name="Lipzen A."/>
            <person name="Sullivan W."/>
            <person name="Andreopoulos W.B."/>
            <person name="Clum A."/>
            <person name="Lindquist E."/>
            <person name="Daum C."/>
            <person name="Ramamoorthy G.K."/>
            <person name="Gryganskyi A."/>
            <person name="Culley D."/>
            <person name="Magnuson J.K."/>
            <person name="James T.Y."/>
            <person name="O'Malley M.A."/>
            <person name="Stajich J.E."/>
            <person name="Spatafora J.W."/>
            <person name="Visel A."/>
            <person name="Grigoriev I.V."/>
        </authorList>
    </citation>
    <scope>NUCLEOTIDE SEQUENCE [LARGE SCALE GENOMIC DNA]</scope>
    <source>
        <strain evidence="2 3">CBS 129021</strain>
    </source>
</reference>
<sequence>MSNNLDPQFQRLAAYYLRRDFGITKNDTSTLQIQSSSQPPPVQDNRLQTPGLVQPETAKTNTALSPDVRSADLVVTKILTRSIVEDLDSTTVEPFLQPSDQTKRNETADTKRTTAVDEATVDKRTTATDEATVDQRTTAAKRIDMSGQTVLLFGLEVDYTSRRSLSRKKIRKLLKRTRKIPDSQAESRESWGGKRREIPGEERILQSDDKATRGRLWCVRLSLGTETNL</sequence>
<gene>
    <name evidence="2" type="ORF">BCR38DRAFT_485412</name>
</gene>
<dbReference type="EMBL" id="MCFJ01000007">
    <property type="protein sequence ID" value="ORY64274.1"/>
    <property type="molecule type" value="Genomic_DNA"/>
</dbReference>
<dbReference type="GeneID" id="63780095"/>
<dbReference type="RefSeq" id="XP_040715688.1">
    <property type="nucleotide sequence ID" value="XM_040863883.1"/>
</dbReference>
<feature type="region of interest" description="Disordered" evidence="1">
    <location>
        <begin position="95"/>
        <end position="114"/>
    </location>
</feature>
<dbReference type="AlphaFoldDB" id="A0A1Y2DYV9"/>
<accession>A0A1Y2DYV9</accession>
<feature type="region of interest" description="Disordered" evidence="1">
    <location>
        <begin position="179"/>
        <end position="205"/>
    </location>
</feature>
<comment type="caution">
    <text evidence="2">The sequence shown here is derived from an EMBL/GenBank/DDBJ whole genome shotgun (WGS) entry which is preliminary data.</text>
</comment>
<evidence type="ECO:0000256" key="1">
    <source>
        <dbReference type="SAM" id="MobiDB-lite"/>
    </source>
</evidence>
<evidence type="ECO:0000313" key="2">
    <source>
        <dbReference type="EMBL" id="ORY64274.1"/>
    </source>
</evidence>